<proteinExistence type="predicted"/>
<dbReference type="GO" id="GO:0004521">
    <property type="term" value="F:RNA endonuclease activity"/>
    <property type="evidence" value="ECO:0007669"/>
    <property type="project" value="TreeGrafter"/>
</dbReference>
<organism evidence="1 2">
    <name type="scientific">Campylobacter jejuni</name>
    <dbReference type="NCBI Taxonomy" id="197"/>
    <lineage>
        <taxon>Bacteria</taxon>
        <taxon>Pseudomonadati</taxon>
        <taxon>Campylobacterota</taxon>
        <taxon>Epsilonproteobacteria</taxon>
        <taxon>Campylobacterales</taxon>
        <taxon>Campylobacteraceae</taxon>
        <taxon>Campylobacter</taxon>
    </lineage>
</organism>
<dbReference type="InterPro" id="IPR004386">
    <property type="entry name" value="Toxin_YafQ-like"/>
</dbReference>
<comment type="caution">
    <text evidence="1">The sequence shown here is derived from an EMBL/GenBank/DDBJ whole genome shotgun (WGS) entry which is preliminary data.</text>
</comment>
<dbReference type="SUPFAM" id="SSF143011">
    <property type="entry name" value="RelE-like"/>
    <property type="match status" value="2"/>
</dbReference>
<evidence type="ECO:0000313" key="2">
    <source>
        <dbReference type="Proteomes" id="UP000312397"/>
    </source>
</evidence>
<accession>A0A5C4YFZ9</accession>
<dbReference type="GO" id="GO:0006415">
    <property type="term" value="P:translational termination"/>
    <property type="evidence" value="ECO:0007669"/>
    <property type="project" value="TreeGrafter"/>
</dbReference>
<dbReference type="Proteomes" id="UP000312397">
    <property type="component" value="Unassembled WGS sequence"/>
</dbReference>
<reference evidence="1 2" key="1">
    <citation type="submission" date="2019-06" db="EMBL/GenBank/DDBJ databases">
        <title>Epidemiology of MDR Campylobacter spp.</title>
        <authorList>
            <person name="Addetia A."/>
            <person name="Greninger A."/>
            <person name="Fang F."/>
        </authorList>
    </citation>
    <scope>NUCLEOTIDE SEQUENCE [LARGE SCALE GENOMIC DNA]</scope>
    <source>
        <strain evidence="1 2">HMC314</strain>
    </source>
</reference>
<sequence>MFFYYSDKALRQFSKLDKAIQKEIKTYTDNLESLENPRTKGKALKANLKGLEDIKKNPHKYKDHELKGNLKGIRDCHIRPDLILLYEKNNNELILTALRIGKHSELGLSNDR</sequence>
<evidence type="ECO:0000313" key="1">
    <source>
        <dbReference type="EMBL" id="TNO42196.1"/>
    </source>
</evidence>
<dbReference type="InterPro" id="IPR007712">
    <property type="entry name" value="RelE/ParE_toxin"/>
</dbReference>
<dbReference type="RefSeq" id="WP_251831244.1">
    <property type="nucleotide sequence ID" value="NZ_VEVS01000007.1"/>
</dbReference>
<dbReference type="AlphaFoldDB" id="A0A5C4YFZ9"/>
<dbReference type="GO" id="GO:0006402">
    <property type="term" value="P:mRNA catabolic process"/>
    <property type="evidence" value="ECO:0007669"/>
    <property type="project" value="TreeGrafter"/>
</dbReference>
<name>A0A5C4YFZ9_CAMJU</name>
<dbReference type="EMBL" id="VEVS01000007">
    <property type="protein sequence ID" value="TNO42196.1"/>
    <property type="molecule type" value="Genomic_DNA"/>
</dbReference>
<gene>
    <name evidence="1" type="ORF">FH034_03505</name>
</gene>
<dbReference type="Pfam" id="PF15738">
    <property type="entry name" value="YafQ_toxin"/>
    <property type="match status" value="1"/>
</dbReference>
<dbReference type="InterPro" id="IPR035093">
    <property type="entry name" value="RelE/ParE_toxin_dom_sf"/>
</dbReference>
<dbReference type="PANTHER" id="PTHR40588">
    <property type="entry name" value="MRNA INTERFERASE TOXIN YAFQ"/>
    <property type="match status" value="1"/>
</dbReference>
<dbReference type="Gene3D" id="3.30.2310.20">
    <property type="entry name" value="RelE-like"/>
    <property type="match status" value="1"/>
</dbReference>
<dbReference type="NCBIfam" id="TIGR02385">
    <property type="entry name" value="RelE_StbE"/>
    <property type="match status" value="1"/>
</dbReference>
<protein>
    <submittedName>
        <fullName evidence="1">Type II toxin-antitoxin system YafQ family toxin</fullName>
    </submittedName>
</protein>
<dbReference type="PANTHER" id="PTHR40588:SF1">
    <property type="entry name" value="MRNA INTERFERASE TOXIN YAFQ"/>
    <property type="match status" value="1"/>
</dbReference>